<dbReference type="RefSeq" id="WP_132003722.1">
    <property type="nucleotide sequence ID" value="NZ_SMFK01000003.1"/>
</dbReference>
<name>A0A4R5CG28_9FLAO</name>
<protein>
    <submittedName>
        <fullName evidence="4">DUF479 domain-containing protein</fullName>
    </submittedName>
</protein>
<organism evidence="4 5">
    <name type="scientific">Flavobacterium cellulosilyticum</name>
    <dbReference type="NCBI Taxonomy" id="2541731"/>
    <lineage>
        <taxon>Bacteria</taxon>
        <taxon>Pseudomonadati</taxon>
        <taxon>Bacteroidota</taxon>
        <taxon>Flavobacteriia</taxon>
        <taxon>Flavobacteriales</taxon>
        <taxon>Flavobacteriaceae</taxon>
        <taxon>Flavobacterium</taxon>
    </lineage>
</organism>
<keyword evidence="5" id="KW-1185">Reference proteome</keyword>
<keyword evidence="1" id="KW-0444">Lipid biosynthesis</keyword>
<dbReference type="PANTHER" id="PTHR38764:SF1">
    <property type="entry name" value="ACYL CARRIER PROTEIN PHOSPHODIESTERASE"/>
    <property type="match status" value="1"/>
</dbReference>
<evidence type="ECO:0000256" key="1">
    <source>
        <dbReference type="ARBA" id="ARBA00022516"/>
    </source>
</evidence>
<sequence length="198" mass="23556">MNYLAHILLSGENDLIKIGNFMADGIHGKHFDTFPLDIQKGIILHRSIDTFTDAHPIFRESTKRLHTNYHHFSGIIVDILYDHFLAKNWSSYSDEKLEDYSNRFYQSLKDNYESLTPRTQKFMPYMIAQNWLLSYQTIEGIEEILTQMDARMKSRMKQESNMRFAVAELKLYYSEFENEFTTFFKELKTHSIQKLKTL</sequence>
<dbReference type="Pfam" id="PF04336">
    <property type="entry name" value="ACP_PD"/>
    <property type="match status" value="1"/>
</dbReference>
<dbReference type="OrthoDB" id="8442777at2"/>
<accession>A0A4R5CG28</accession>
<dbReference type="EMBL" id="SMFK01000003">
    <property type="protein sequence ID" value="TDD97956.1"/>
    <property type="molecule type" value="Genomic_DNA"/>
</dbReference>
<keyword evidence="2" id="KW-0378">Hydrolase</keyword>
<evidence type="ECO:0000256" key="3">
    <source>
        <dbReference type="ARBA" id="ARBA00023098"/>
    </source>
</evidence>
<dbReference type="Proteomes" id="UP000295479">
    <property type="component" value="Unassembled WGS sequence"/>
</dbReference>
<proteinExistence type="predicted"/>
<dbReference type="InterPro" id="IPR007431">
    <property type="entry name" value="ACP_PD"/>
</dbReference>
<dbReference type="AlphaFoldDB" id="A0A4R5CG28"/>
<dbReference type="GO" id="GO:0006633">
    <property type="term" value="P:fatty acid biosynthetic process"/>
    <property type="evidence" value="ECO:0007669"/>
    <property type="project" value="InterPro"/>
</dbReference>
<gene>
    <name evidence="4" type="ORF">E0F76_07620</name>
</gene>
<evidence type="ECO:0000313" key="5">
    <source>
        <dbReference type="Proteomes" id="UP000295479"/>
    </source>
</evidence>
<reference evidence="4 5" key="1">
    <citation type="submission" date="2019-03" db="EMBL/GenBank/DDBJ databases">
        <title>Flavobacterium AR-3-4 sp. nov. isolated from arctic soil.</title>
        <authorList>
            <person name="Chaudhary D.K."/>
        </authorList>
    </citation>
    <scope>NUCLEOTIDE SEQUENCE [LARGE SCALE GENOMIC DNA]</scope>
    <source>
        <strain evidence="4 5">AR-3-4</strain>
    </source>
</reference>
<evidence type="ECO:0000313" key="4">
    <source>
        <dbReference type="EMBL" id="TDD97956.1"/>
    </source>
</evidence>
<evidence type="ECO:0000256" key="2">
    <source>
        <dbReference type="ARBA" id="ARBA00022801"/>
    </source>
</evidence>
<dbReference type="PIRSF" id="PIRSF011489">
    <property type="entry name" value="DUF479"/>
    <property type="match status" value="1"/>
</dbReference>
<dbReference type="GO" id="GO:0008770">
    <property type="term" value="F:[acyl-carrier-protein] phosphodiesterase activity"/>
    <property type="evidence" value="ECO:0007669"/>
    <property type="project" value="InterPro"/>
</dbReference>
<comment type="caution">
    <text evidence="4">The sequence shown here is derived from an EMBL/GenBank/DDBJ whole genome shotgun (WGS) entry which is preliminary data.</text>
</comment>
<keyword evidence="3" id="KW-0443">Lipid metabolism</keyword>
<dbReference type="PANTHER" id="PTHR38764">
    <property type="entry name" value="ACYL CARRIER PROTEIN PHOSPHODIESTERASE"/>
    <property type="match status" value="1"/>
</dbReference>